<evidence type="ECO:0000256" key="4">
    <source>
        <dbReference type="ARBA" id="ARBA00022679"/>
    </source>
</evidence>
<dbReference type="GO" id="GO:0030735">
    <property type="term" value="F:carnosine N-methyltransferase activity"/>
    <property type="evidence" value="ECO:0007669"/>
    <property type="project" value="UniProtKB-EC"/>
</dbReference>
<dbReference type="Pfam" id="PF07942">
    <property type="entry name" value="CARME"/>
    <property type="match status" value="1"/>
</dbReference>
<organism evidence="6 7">
    <name type="scientific">Rhodosorus marinus</name>
    <dbReference type="NCBI Taxonomy" id="101924"/>
    <lineage>
        <taxon>Eukaryota</taxon>
        <taxon>Rhodophyta</taxon>
        <taxon>Stylonematophyceae</taxon>
        <taxon>Stylonematales</taxon>
        <taxon>Stylonemataceae</taxon>
        <taxon>Rhodosorus</taxon>
    </lineage>
</organism>
<name>A0AAV8URR0_9RHOD</name>
<dbReference type="Gene3D" id="3.40.50.150">
    <property type="entry name" value="Vaccinia Virus protein VP39"/>
    <property type="match status" value="1"/>
</dbReference>
<keyword evidence="7" id="KW-1185">Reference proteome</keyword>
<dbReference type="AlphaFoldDB" id="A0AAV8URR0"/>
<evidence type="ECO:0000256" key="3">
    <source>
        <dbReference type="ARBA" id="ARBA00022603"/>
    </source>
</evidence>
<evidence type="ECO:0000313" key="6">
    <source>
        <dbReference type="EMBL" id="KAJ8905208.1"/>
    </source>
</evidence>
<dbReference type="GO" id="GO:0032259">
    <property type="term" value="P:methylation"/>
    <property type="evidence" value="ECO:0007669"/>
    <property type="project" value="UniProtKB-KW"/>
</dbReference>
<sequence length="372" mass="42093">MDDESEQKHFRRVLKSFRAYETYSLNLIEQKKKYVREVPKEDQELVKKLAARLNRSEEAIKTNAQFIGKVLAPKILFSNANEIGPNSNGADVGGSNGLSLSDVDRVRTVLKQIAREWSEAGNLERHQSFQPLIDVIQRHFGKTPVSDLKNIRILVPGAGLARLPWELARLGYTVQGNDFSYYHLLVANYILNFAHGDAPADMNAGNGSTPKSIVYPYIHQTNNVVREENQFLAVGVPDVNPRQLPTTGAEFSMIGGEFVDVYADQNESWDCVCTCFFIDTARNVVQYIRTIKNLLRPGGIWANLGPLLYHYADMFNENSIELTLEEVLQVTADLGLEIIQNGYRRCAYSSDQQSMFKVEYDCLFFLARKPVQ</sequence>
<dbReference type="SUPFAM" id="SSF53335">
    <property type="entry name" value="S-adenosyl-L-methionine-dependent methyltransferases"/>
    <property type="match status" value="1"/>
</dbReference>
<dbReference type="Proteomes" id="UP001157974">
    <property type="component" value="Unassembled WGS sequence"/>
</dbReference>
<keyword evidence="3" id="KW-0489">Methyltransferase</keyword>
<dbReference type="SMART" id="SM01296">
    <property type="entry name" value="N2227"/>
    <property type="match status" value="1"/>
</dbReference>
<dbReference type="InterPro" id="IPR029063">
    <property type="entry name" value="SAM-dependent_MTases_sf"/>
</dbReference>
<gene>
    <name evidence="6" type="ORF">NDN08_001717</name>
</gene>
<dbReference type="EMBL" id="JAMWBK010000005">
    <property type="protein sequence ID" value="KAJ8905208.1"/>
    <property type="molecule type" value="Genomic_DNA"/>
</dbReference>
<evidence type="ECO:0000256" key="2">
    <source>
        <dbReference type="ARBA" id="ARBA00012003"/>
    </source>
</evidence>
<evidence type="ECO:0000256" key="1">
    <source>
        <dbReference type="ARBA" id="ARBA00010086"/>
    </source>
</evidence>
<comment type="similarity">
    <text evidence="1">Belongs to the carnosine N-methyltransferase family.</text>
</comment>
<keyword evidence="5" id="KW-0949">S-adenosyl-L-methionine</keyword>
<dbReference type="PANTHER" id="PTHR12303:SF6">
    <property type="entry name" value="CARNOSINE N-METHYLTRANSFERASE"/>
    <property type="match status" value="1"/>
</dbReference>
<evidence type="ECO:0000313" key="7">
    <source>
        <dbReference type="Proteomes" id="UP001157974"/>
    </source>
</evidence>
<keyword evidence="4" id="KW-0808">Transferase</keyword>
<reference evidence="6 7" key="1">
    <citation type="journal article" date="2023" name="Nat. Commun.">
        <title>Origin of minicircular mitochondrial genomes in red algae.</title>
        <authorList>
            <person name="Lee Y."/>
            <person name="Cho C.H."/>
            <person name="Lee Y.M."/>
            <person name="Park S.I."/>
            <person name="Yang J.H."/>
            <person name="West J.A."/>
            <person name="Bhattacharya D."/>
            <person name="Yoon H.S."/>
        </authorList>
    </citation>
    <scope>NUCLEOTIDE SEQUENCE [LARGE SCALE GENOMIC DNA]</scope>
    <source>
        <strain evidence="6 7">CCMP1338</strain>
        <tissue evidence="6">Whole cell</tissue>
    </source>
</reference>
<dbReference type="InterPro" id="IPR012901">
    <property type="entry name" value="CARME"/>
</dbReference>
<proteinExistence type="inferred from homology"/>
<accession>A0AAV8URR0</accession>
<protein>
    <recommendedName>
        <fullName evidence="2">carnosine N-methyltransferase</fullName>
        <ecNumber evidence="2">2.1.1.22</ecNumber>
    </recommendedName>
</protein>
<dbReference type="PANTHER" id="PTHR12303">
    <property type="entry name" value="CARNOSINE N-METHYLTRANSFERASE"/>
    <property type="match status" value="1"/>
</dbReference>
<comment type="caution">
    <text evidence="6">The sequence shown here is derived from an EMBL/GenBank/DDBJ whole genome shotgun (WGS) entry which is preliminary data.</text>
</comment>
<evidence type="ECO:0000256" key="5">
    <source>
        <dbReference type="ARBA" id="ARBA00022691"/>
    </source>
</evidence>
<dbReference type="EC" id="2.1.1.22" evidence="2"/>